<organism evidence="1 2">
    <name type="scientific">Hyunsoonleella aestuarii</name>
    <dbReference type="NCBI Taxonomy" id="912802"/>
    <lineage>
        <taxon>Bacteria</taxon>
        <taxon>Pseudomonadati</taxon>
        <taxon>Bacteroidota</taxon>
        <taxon>Flavobacteriia</taxon>
        <taxon>Flavobacteriales</taxon>
        <taxon>Flavobacteriaceae</taxon>
    </lineage>
</organism>
<accession>A0ABP8E9Z9</accession>
<keyword evidence="2" id="KW-1185">Reference proteome</keyword>
<dbReference type="Proteomes" id="UP001500027">
    <property type="component" value="Unassembled WGS sequence"/>
</dbReference>
<dbReference type="EMBL" id="BAABAV010000001">
    <property type="protein sequence ID" value="GAA4269019.1"/>
    <property type="molecule type" value="Genomic_DNA"/>
</dbReference>
<evidence type="ECO:0000313" key="1">
    <source>
        <dbReference type="EMBL" id="GAA4269019.1"/>
    </source>
</evidence>
<sequence length="181" mass="20707">MLISELYMTEKTIKFKHMKTQEFFKVLESNQDKSLLFEYAPNLLVGANYHITEVKHLTIDSVDCGSQTDNWQETIIQLWESPNELGKTDYMSVYKALAILTKVGRMKPYKLDSEIKFEYSNATFHTAQLFVNDFEIKGHNLIVKLAVEKTDCKAKETCGVQDELETVSINEPCCSPDGNCC</sequence>
<protein>
    <submittedName>
        <fullName evidence="1">DUF6428 family protein</fullName>
    </submittedName>
</protein>
<evidence type="ECO:0000313" key="2">
    <source>
        <dbReference type="Proteomes" id="UP001500027"/>
    </source>
</evidence>
<proteinExistence type="predicted"/>
<dbReference type="InterPro" id="IPR045534">
    <property type="entry name" value="DUF6428"/>
</dbReference>
<gene>
    <name evidence="1" type="ORF">GCM10022257_11200</name>
</gene>
<reference evidence="2" key="1">
    <citation type="journal article" date="2019" name="Int. J. Syst. Evol. Microbiol.">
        <title>The Global Catalogue of Microorganisms (GCM) 10K type strain sequencing project: providing services to taxonomists for standard genome sequencing and annotation.</title>
        <authorList>
            <consortium name="The Broad Institute Genomics Platform"/>
            <consortium name="The Broad Institute Genome Sequencing Center for Infectious Disease"/>
            <person name="Wu L."/>
            <person name="Ma J."/>
        </authorList>
    </citation>
    <scope>NUCLEOTIDE SEQUENCE [LARGE SCALE GENOMIC DNA]</scope>
    <source>
        <strain evidence="2">JCM 17452</strain>
    </source>
</reference>
<name>A0ABP8E9Z9_9FLAO</name>
<dbReference type="Pfam" id="PF20001">
    <property type="entry name" value="DUF6428"/>
    <property type="match status" value="1"/>
</dbReference>
<comment type="caution">
    <text evidence="1">The sequence shown here is derived from an EMBL/GenBank/DDBJ whole genome shotgun (WGS) entry which is preliminary data.</text>
</comment>